<keyword evidence="2" id="KW-0812">Transmembrane</keyword>
<evidence type="ECO:0000313" key="4">
    <source>
        <dbReference type="Proteomes" id="UP000299102"/>
    </source>
</evidence>
<feature type="transmembrane region" description="Helical" evidence="2">
    <location>
        <begin position="133"/>
        <end position="151"/>
    </location>
</feature>
<dbReference type="EMBL" id="BGZK01000305">
    <property type="protein sequence ID" value="GBP35528.1"/>
    <property type="molecule type" value="Genomic_DNA"/>
</dbReference>
<protein>
    <submittedName>
        <fullName evidence="3">Uncharacterized protein</fullName>
    </submittedName>
</protein>
<comment type="caution">
    <text evidence="3">The sequence shown here is derived from an EMBL/GenBank/DDBJ whole genome shotgun (WGS) entry which is preliminary data.</text>
</comment>
<proteinExistence type="predicted"/>
<accession>A0A4C1V9J1</accession>
<evidence type="ECO:0000313" key="3">
    <source>
        <dbReference type="EMBL" id="GBP35528.1"/>
    </source>
</evidence>
<feature type="region of interest" description="Disordered" evidence="1">
    <location>
        <begin position="1"/>
        <end position="33"/>
    </location>
</feature>
<feature type="region of interest" description="Disordered" evidence="1">
    <location>
        <begin position="238"/>
        <end position="259"/>
    </location>
</feature>
<dbReference type="AlphaFoldDB" id="A0A4C1V9J1"/>
<name>A0A4C1V9J1_EUMVA</name>
<keyword evidence="2" id="KW-0472">Membrane</keyword>
<reference evidence="3 4" key="1">
    <citation type="journal article" date="2019" name="Commun. Biol.">
        <title>The bagworm genome reveals a unique fibroin gene that provides high tensile strength.</title>
        <authorList>
            <person name="Kono N."/>
            <person name="Nakamura H."/>
            <person name="Ohtoshi R."/>
            <person name="Tomita M."/>
            <person name="Numata K."/>
            <person name="Arakawa K."/>
        </authorList>
    </citation>
    <scope>NUCLEOTIDE SEQUENCE [LARGE SCALE GENOMIC DNA]</scope>
</reference>
<keyword evidence="2" id="KW-1133">Transmembrane helix</keyword>
<evidence type="ECO:0000256" key="2">
    <source>
        <dbReference type="SAM" id="Phobius"/>
    </source>
</evidence>
<dbReference type="Proteomes" id="UP000299102">
    <property type="component" value="Unassembled WGS sequence"/>
</dbReference>
<sequence>MKQSTFGQKGEWRSRRAAGAGSSEDTSTEDALNRNIIFSNRNATKSRRITGGKPNADLPKKSYNSAASLYKYTIGLSKLDHIDRTDERLTHYPSKSNVFCSLAKAIQDAASTRQVITACNTYKLVSAEVREHFTFSTCLYCALLIIINYVGAIKKKRRSPFASVMKGNMKMRPERRQRFTVPLRDDCAGAGVGATSTTWFSRLRKHSRRRIDRNRVCVSGKNPSYAMKVTVAAYASAGGPRQRDPAADSVPVTRANERC</sequence>
<gene>
    <name evidence="3" type="ORF">EVAR_17389_1</name>
</gene>
<keyword evidence="4" id="KW-1185">Reference proteome</keyword>
<evidence type="ECO:0000256" key="1">
    <source>
        <dbReference type="SAM" id="MobiDB-lite"/>
    </source>
</evidence>
<organism evidence="3 4">
    <name type="scientific">Eumeta variegata</name>
    <name type="common">Bagworm moth</name>
    <name type="synonym">Eumeta japonica</name>
    <dbReference type="NCBI Taxonomy" id="151549"/>
    <lineage>
        <taxon>Eukaryota</taxon>
        <taxon>Metazoa</taxon>
        <taxon>Ecdysozoa</taxon>
        <taxon>Arthropoda</taxon>
        <taxon>Hexapoda</taxon>
        <taxon>Insecta</taxon>
        <taxon>Pterygota</taxon>
        <taxon>Neoptera</taxon>
        <taxon>Endopterygota</taxon>
        <taxon>Lepidoptera</taxon>
        <taxon>Glossata</taxon>
        <taxon>Ditrysia</taxon>
        <taxon>Tineoidea</taxon>
        <taxon>Psychidae</taxon>
        <taxon>Oiketicinae</taxon>
        <taxon>Eumeta</taxon>
    </lineage>
</organism>